<keyword evidence="6 7" id="KW-0998">Cell outer membrane</keyword>
<dbReference type="InterPro" id="IPR023997">
    <property type="entry name" value="TonB-dep_OMP_SusC/RagA_CS"/>
</dbReference>
<comment type="similarity">
    <text evidence="7">Belongs to the TonB-dependent receptor family.</text>
</comment>
<reference evidence="9 10" key="1">
    <citation type="submission" date="2018-10" db="EMBL/GenBank/DDBJ databases">
        <title>Ulvibacterium marinum gen. nov., sp. nov., a novel marine bacterium of the family Flavobacteriaceae, isolated from a culture of the green alga Ulva prolifera.</title>
        <authorList>
            <person name="Zhang Z."/>
        </authorList>
    </citation>
    <scope>NUCLEOTIDE SEQUENCE [LARGE SCALE GENOMIC DNA]</scope>
    <source>
        <strain evidence="9 10">CCMM003</strain>
    </source>
</reference>
<dbReference type="Pfam" id="PF13715">
    <property type="entry name" value="CarbopepD_reg_2"/>
    <property type="match status" value="1"/>
</dbReference>
<dbReference type="Proteomes" id="UP000276603">
    <property type="component" value="Unassembled WGS sequence"/>
</dbReference>
<evidence type="ECO:0000256" key="6">
    <source>
        <dbReference type="ARBA" id="ARBA00023237"/>
    </source>
</evidence>
<dbReference type="EMBL" id="RBCJ01000006">
    <property type="protein sequence ID" value="RKN76738.1"/>
    <property type="molecule type" value="Genomic_DNA"/>
</dbReference>
<evidence type="ECO:0000256" key="7">
    <source>
        <dbReference type="PROSITE-ProRule" id="PRU01360"/>
    </source>
</evidence>
<sequence length="1075" mass="118795">MTDFMKHLFEKAKVPKKAWILCFFAVMFTIFSYSQDSFTVTGTIVDDAGVPLPGAAVVEKGTTNGTSADFDGNYSIEVANANVTLVFTYIGFEAQEIPVGGNSSINVTMVATASTLDEVVVVGYGAVKKKDLTGAVAQLDATQISNQSVNTVTDVLRGNVAGLNIGFSASPKGSSEIQIRGNNSLAAGSSPLIVVDGILYTGDLSDINPADIDKLDVLKDASSAAVYGARGASGVILVTTKRGTSDKPIININTSVGITREANPVRPYSPEGYANWRVDVFKSSRGQLASENPGIFDNPNNLPAGVTLDQWLGYTGAQGDPTTVWLTRIGFQNVEVNNYLAGNSINWYDRIMQTGFRNEQNVSISGSNGGLNYYWSIGRMSNEGIIAGDKFETLRSRLNLDAKINDWLTVGMNTQFAKRDEGFLPADQNQVFSSSPWGSEFDDSGEFLRISPQDDPGAGAQSAFLRPTYDDWVDLEHSFNSRIYAKVKLPLGFSYELGYTNRLDIEEYFVHASSLNPNNQVGRSQRWNRKQTEYQLDNIIRWDKTLGKHTFGLTALFYAEKYQTFTTIANSNTFEPNDALGFGALQAGLIQGVFSDDEETTGDAIMTRLNYNYDSRYNLSLTMRRDGYSAFGVANQRGFFPSVAGAWTISEEDFFKSELITFLKLRASYGENGNRGFGSGRRINTSPSPGGFRSFAPERGLGAYAQLSQLAAGNYLNVGDSGVIPVATLNNTTLQNPDLRWERTKAVNLGLDFSFAGGVVEGSIDAYRNITTDLIVERELPNVTGFQNVFTNLGEVQNQGLEFVISTQNFNRENFAWSTNFNFSFNRNKINELYGDLDENGNELDDIANRRFIGQPVDIIWDFEELGVWQLDEADEAAAFGVEPGDFKLRDVDNNGILNDDDKVFVGNRAPQYIWGMTNRFTFFKNIDFAFELYSNLGQKRLFNEAKNRNGFVDRVNSPVTPYWTPENPLNDYARLFSNDGSAAFDIYRSSSFIRLSNITLAYRLPKALLSRLRINSVRIYGNVRNVAVWAPDWDFYDPQGSNINGASRNSQGQLVGNGREPVPRFFTLGLDISL</sequence>
<comment type="caution">
    <text evidence="9">The sequence shown here is derived from an EMBL/GenBank/DDBJ whole genome shotgun (WGS) entry which is preliminary data.</text>
</comment>
<evidence type="ECO:0000256" key="2">
    <source>
        <dbReference type="ARBA" id="ARBA00022448"/>
    </source>
</evidence>
<dbReference type="GO" id="GO:0009279">
    <property type="term" value="C:cell outer membrane"/>
    <property type="evidence" value="ECO:0007669"/>
    <property type="project" value="UniProtKB-SubCell"/>
</dbReference>
<dbReference type="Pfam" id="PF07715">
    <property type="entry name" value="Plug"/>
    <property type="match status" value="1"/>
</dbReference>
<evidence type="ECO:0000313" key="9">
    <source>
        <dbReference type="EMBL" id="RKN76738.1"/>
    </source>
</evidence>
<evidence type="ECO:0000256" key="3">
    <source>
        <dbReference type="ARBA" id="ARBA00022452"/>
    </source>
</evidence>
<keyword evidence="2 7" id="KW-0813">Transport</keyword>
<accession>A0A3B0BWR0</accession>
<dbReference type="Gene3D" id="2.40.170.20">
    <property type="entry name" value="TonB-dependent receptor, beta-barrel domain"/>
    <property type="match status" value="1"/>
</dbReference>
<dbReference type="PROSITE" id="PS52016">
    <property type="entry name" value="TONB_DEPENDENT_REC_3"/>
    <property type="match status" value="1"/>
</dbReference>
<name>A0A3B0BWR0_9FLAO</name>
<keyword evidence="10" id="KW-1185">Reference proteome</keyword>
<keyword evidence="4 7" id="KW-0812">Transmembrane</keyword>
<evidence type="ECO:0000313" key="10">
    <source>
        <dbReference type="Proteomes" id="UP000276603"/>
    </source>
</evidence>
<dbReference type="SUPFAM" id="SSF49464">
    <property type="entry name" value="Carboxypeptidase regulatory domain-like"/>
    <property type="match status" value="1"/>
</dbReference>
<dbReference type="NCBIfam" id="TIGR04056">
    <property type="entry name" value="OMP_RagA_SusC"/>
    <property type="match status" value="1"/>
</dbReference>
<keyword evidence="5 7" id="KW-0472">Membrane</keyword>
<evidence type="ECO:0000256" key="1">
    <source>
        <dbReference type="ARBA" id="ARBA00004571"/>
    </source>
</evidence>
<protein>
    <submittedName>
        <fullName evidence="9">SusC/RagA family TonB-linked outer membrane protein</fullName>
    </submittedName>
</protein>
<feature type="domain" description="TonB-dependent receptor plug" evidence="8">
    <location>
        <begin position="128"/>
        <end position="235"/>
    </location>
</feature>
<gene>
    <name evidence="9" type="ORF">D7Z94_23390</name>
</gene>
<comment type="subcellular location">
    <subcellularLocation>
        <location evidence="1 7">Cell outer membrane</location>
        <topology evidence="1 7">Multi-pass membrane protein</topology>
    </subcellularLocation>
</comment>
<proteinExistence type="inferred from homology"/>
<organism evidence="9 10">
    <name type="scientific">Ulvibacterium marinum</name>
    <dbReference type="NCBI Taxonomy" id="2419782"/>
    <lineage>
        <taxon>Bacteria</taxon>
        <taxon>Pseudomonadati</taxon>
        <taxon>Bacteroidota</taxon>
        <taxon>Flavobacteriia</taxon>
        <taxon>Flavobacteriales</taxon>
        <taxon>Flavobacteriaceae</taxon>
        <taxon>Ulvibacterium</taxon>
    </lineage>
</organism>
<dbReference type="NCBIfam" id="TIGR04057">
    <property type="entry name" value="SusC_RagA_signa"/>
    <property type="match status" value="1"/>
</dbReference>
<dbReference type="InterPro" id="IPR037066">
    <property type="entry name" value="Plug_dom_sf"/>
</dbReference>
<dbReference type="AlphaFoldDB" id="A0A3B0BWR0"/>
<keyword evidence="3 7" id="KW-1134">Transmembrane beta strand</keyword>
<dbReference type="InterPro" id="IPR023996">
    <property type="entry name" value="TonB-dep_OMP_SusC/RagA"/>
</dbReference>
<dbReference type="Gene3D" id="2.60.40.1120">
    <property type="entry name" value="Carboxypeptidase-like, regulatory domain"/>
    <property type="match status" value="1"/>
</dbReference>
<evidence type="ECO:0000256" key="4">
    <source>
        <dbReference type="ARBA" id="ARBA00022692"/>
    </source>
</evidence>
<dbReference type="Gene3D" id="2.170.130.10">
    <property type="entry name" value="TonB-dependent receptor, plug domain"/>
    <property type="match status" value="1"/>
</dbReference>
<dbReference type="InterPro" id="IPR036942">
    <property type="entry name" value="Beta-barrel_TonB_sf"/>
</dbReference>
<dbReference type="SUPFAM" id="SSF56935">
    <property type="entry name" value="Porins"/>
    <property type="match status" value="1"/>
</dbReference>
<evidence type="ECO:0000256" key="5">
    <source>
        <dbReference type="ARBA" id="ARBA00023136"/>
    </source>
</evidence>
<dbReference type="InterPro" id="IPR008969">
    <property type="entry name" value="CarboxyPept-like_regulatory"/>
</dbReference>
<dbReference type="InterPro" id="IPR039426">
    <property type="entry name" value="TonB-dep_rcpt-like"/>
</dbReference>
<dbReference type="InterPro" id="IPR012910">
    <property type="entry name" value="Plug_dom"/>
</dbReference>
<evidence type="ECO:0000259" key="8">
    <source>
        <dbReference type="Pfam" id="PF07715"/>
    </source>
</evidence>